<dbReference type="EC" id="5.1.99.6" evidence="19"/>
<evidence type="ECO:0000256" key="2">
    <source>
        <dbReference type="ARBA" id="ARBA00000909"/>
    </source>
</evidence>
<comment type="catalytic activity">
    <reaction evidence="1 18 19">
        <text>(6R)-NADHX = (6S)-NADHX</text>
        <dbReference type="Rhea" id="RHEA:32215"/>
        <dbReference type="ChEBI" id="CHEBI:64074"/>
        <dbReference type="ChEBI" id="CHEBI:64075"/>
        <dbReference type="EC" id="5.1.99.6"/>
    </reaction>
</comment>
<organism evidence="22 23">
    <name type="scientific">candidate division TA06 bacterium B3_TA06</name>
    <dbReference type="NCBI Taxonomy" id="2012487"/>
    <lineage>
        <taxon>Bacteria</taxon>
        <taxon>Bacteria division TA06</taxon>
    </lineage>
</organism>
<comment type="catalytic activity">
    <reaction evidence="2 18 19">
        <text>(6R)-NADPHX = (6S)-NADPHX</text>
        <dbReference type="Rhea" id="RHEA:32227"/>
        <dbReference type="ChEBI" id="CHEBI:64076"/>
        <dbReference type="ChEBI" id="CHEBI:64077"/>
        <dbReference type="EC" id="5.1.99.6"/>
    </reaction>
</comment>
<dbReference type="CDD" id="cd01171">
    <property type="entry name" value="YXKO-related"/>
    <property type="match status" value="1"/>
</dbReference>
<comment type="caution">
    <text evidence="18">Lacks conserved residue(s) required for the propagation of feature annotation.</text>
</comment>
<evidence type="ECO:0000256" key="19">
    <source>
        <dbReference type="PIRNR" id="PIRNR017184"/>
    </source>
</evidence>
<evidence type="ECO:0000256" key="3">
    <source>
        <dbReference type="ARBA" id="ARBA00006001"/>
    </source>
</evidence>
<evidence type="ECO:0000259" key="20">
    <source>
        <dbReference type="PROSITE" id="PS51383"/>
    </source>
</evidence>
<evidence type="ECO:0000256" key="1">
    <source>
        <dbReference type="ARBA" id="ARBA00000013"/>
    </source>
</evidence>
<evidence type="ECO:0000256" key="11">
    <source>
        <dbReference type="ARBA" id="ARBA00023235"/>
    </source>
</evidence>
<comment type="subunit">
    <text evidence="17">Homotetramer.</text>
</comment>
<protein>
    <recommendedName>
        <fullName evidence="19">Bifunctional NAD(P)H-hydrate repair enzyme</fullName>
    </recommendedName>
    <alternativeName>
        <fullName evidence="19">Nicotinamide nucleotide repair protein</fullName>
    </alternativeName>
    <domain>
        <recommendedName>
            <fullName evidence="19">ADP-dependent (S)-NAD(P)H-hydrate dehydratase</fullName>
            <ecNumber evidence="19">4.2.1.136</ecNumber>
        </recommendedName>
        <alternativeName>
            <fullName evidence="19">ADP-dependent NAD(P)HX dehydratase</fullName>
        </alternativeName>
    </domain>
    <domain>
        <recommendedName>
            <fullName evidence="19">NAD(P)H-hydrate epimerase</fullName>
            <ecNumber evidence="19">5.1.99.6</ecNumber>
        </recommendedName>
    </domain>
</protein>
<dbReference type="GO" id="GO:0046496">
    <property type="term" value="P:nicotinamide nucleotide metabolic process"/>
    <property type="evidence" value="ECO:0007669"/>
    <property type="project" value="UniProtKB-UniRule"/>
</dbReference>
<dbReference type="InterPro" id="IPR030677">
    <property type="entry name" value="Nnr"/>
</dbReference>
<keyword evidence="8 17" id="KW-0521">NADP</keyword>
<dbReference type="PROSITE" id="PS51383">
    <property type="entry name" value="YJEF_C_3"/>
    <property type="match status" value="1"/>
</dbReference>
<dbReference type="GO" id="GO:0052856">
    <property type="term" value="F:NAD(P)HX epimerase activity"/>
    <property type="evidence" value="ECO:0007669"/>
    <property type="project" value="UniProtKB-UniRule"/>
</dbReference>
<keyword evidence="6 17" id="KW-0547">Nucleotide-binding</keyword>
<dbReference type="Pfam" id="PF03853">
    <property type="entry name" value="YjeF_N"/>
    <property type="match status" value="1"/>
</dbReference>
<feature type="binding site" evidence="18">
    <location>
        <begin position="58"/>
        <end position="62"/>
    </location>
    <ligand>
        <name>(6S)-NADPHX</name>
        <dbReference type="ChEBI" id="CHEBI:64076"/>
    </ligand>
</feature>
<evidence type="ECO:0000256" key="9">
    <source>
        <dbReference type="ARBA" id="ARBA00022958"/>
    </source>
</evidence>
<dbReference type="HAMAP" id="MF_01965">
    <property type="entry name" value="NADHX_dehydratase"/>
    <property type="match status" value="1"/>
</dbReference>
<feature type="binding site" evidence="17">
    <location>
        <position position="332"/>
    </location>
    <ligand>
        <name>(6S)-NADPHX</name>
        <dbReference type="ChEBI" id="CHEBI:64076"/>
    </ligand>
</feature>
<dbReference type="PANTHER" id="PTHR12592">
    <property type="entry name" value="ATP-DEPENDENT (S)-NAD(P)H-HYDRATE DEHYDRATASE FAMILY MEMBER"/>
    <property type="match status" value="1"/>
</dbReference>
<evidence type="ECO:0000256" key="4">
    <source>
        <dbReference type="ARBA" id="ARBA00009524"/>
    </source>
</evidence>
<dbReference type="PIRSF" id="PIRSF017184">
    <property type="entry name" value="Nnr"/>
    <property type="match status" value="1"/>
</dbReference>
<dbReference type="SUPFAM" id="SSF53613">
    <property type="entry name" value="Ribokinase-like"/>
    <property type="match status" value="1"/>
</dbReference>
<dbReference type="PANTHER" id="PTHR12592:SF0">
    <property type="entry name" value="ATP-DEPENDENT (S)-NAD(P)H-HYDRATE DEHYDRATASE"/>
    <property type="match status" value="1"/>
</dbReference>
<accession>A0A532V7D1</accession>
<comment type="caution">
    <text evidence="22">The sequence shown here is derived from an EMBL/GenBank/DDBJ whole genome shotgun (WGS) entry which is preliminary data.</text>
</comment>
<proteinExistence type="inferred from homology"/>
<dbReference type="InterPro" id="IPR004443">
    <property type="entry name" value="YjeF_N_dom"/>
</dbReference>
<keyword evidence="10 17" id="KW-0520">NAD</keyword>
<evidence type="ECO:0000256" key="5">
    <source>
        <dbReference type="ARBA" id="ARBA00022723"/>
    </source>
</evidence>
<dbReference type="AlphaFoldDB" id="A0A532V7D1"/>
<keyword evidence="7 17" id="KW-0067">ATP-binding</keyword>
<feature type="binding site" evidence="17">
    <location>
        <position position="448"/>
    </location>
    <ligand>
        <name>AMP</name>
        <dbReference type="ChEBI" id="CHEBI:456215"/>
    </ligand>
</feature>
<evidence type="ECO:0000256" key="18">
    <source>
        <dbReference type="HAMAP-Rule" id="MF_01966"/>
    </source>
</evidence>
<keyword evidence="11 18" id="KW-0413">Isomerase</keyword>
<feature type="domain" description="YjeF C-terminal" evidence="20">
    <location>
        <begin position="226"/>
        <end position="508"/>
    </location>
</feature>
<evidence type="ECO:0000256" key="16">
    <source>
        <dbReference type="ARBA" id="ARBA00049209"/>
    </source>
</evidence>
<dbReference type="Gene3D" id="3.40.1190.20">
    <property type="match status" value="1"/>
</dbReference>
<feature type="binding site" evidence="18">
    <location>
        <position position="159"/>
    </location>
    <ligand>
        <name>(6S)-NADPHX</name>
        <dbReference type="ChEBI" id="CHEBI:64076"/>
    </ligand>
</feature>
<evidence type="ECO:0000259" key="21">
    <source>
        <dbReference type="PROSITE" id="PS51385"/>
    </source>
</evidence>
<dbReference type="NCBIfam" id="TIGR00197">
    <property type="entry name" value="yjeF_nterm"/>
    <property type="match status" value="1"/>
</dbReference>
<keyword evidence="13" id="KW-0511">Multifunctional enzyme</keyword>
<dbReference type="Pfam" id="PF01256">
    <property type="entry name" value="Carb_kinase"/>
    <property type="match status" value="1"/>
</dbReference>
<dbReference type="GO" id="GO:0110051">
    <property type="term" value="P:metabolite repair"/>
    <property type="evidence" value="ECO:0007669"/>
    <property type="project" value="TreeGrafter"/>
</dbReference>
<feature type="binding site" evidence="18">
    <location>
        <position position="126"/>
    </location>
    <ligand>
        <name>K(+)</name>
        <dbReference type="ChEBI" id="CHEBI:29103"/>
    </ligand>
</feature>
<keyword evidence="9 18" id="KW-0630">Potassium</keyword>
<dbReference type="NCBIfam" id="TIGR00196">
    <property type="entry name" value="yjeF_cterm"/>
    <property type="match status" value="1"/>
</dbReference>
<evidence type="ECO:0000256" key="14">
    <source>
        <dbReference type="ARBA" id="ARBA00025153"/>
    </source>
</evidence>
<feature type="binding site" evidence="17">
    <location>
        <position position="449"/>
    </location>
    <ligand>
        <name>(6S)-NADPHX</name>
        <dbReference type="ChEBI" id="CHEBI:64076"/>
    </ligand>
</feature>
<keyword evidence="5 18" id="KW-0479">Metal-binding</keyword>
<evidence type="ECO:0000256" key="17">
    <source>
        <dbReference type="HAMAP-Rule" id="MF_01965"/>
    </source>
</evidence>
<comment type="function">
    <text evidence="18">Catalyzes the epimerization of the S- and R-forms of NAD(P)HX, a damaged form of NAD(P)H that is a result of enzymatic or heat-dependent hydration. This is a prerequisite for the S-specific NAD(P)H-hydrate dehydratase to allow the repair of both epimers of NAD(P)HX.</text>
</comment>
<evidence type="ECO:0000256" key="15">
    <source>
        <dbReference type="ARBA" id="ARBA00048238"/>
    </source>
</evidence>
<evidence type="ECO:0000313" key="22">
    <source>
        <dbReference type="EMBL" id="TKJ43100.1"/>
    </source>
</evidence>
<gene>
    <name evidence="17" type="primary">nnrD</name>
    <name evidence="18" type="synonym">nnrE</name>
    <name evidence="22" type="ORF">CEE36_04955</name>
</gene>
<name>A0A532V7D1_UNCT6</name>
<feature type="binding site" evidence="17">
    <location>
        <position position="383"/>
    </location>
    <ligand>
        <name>(6S)-NADPHX</name>
        <dbReference type="ChEBI" id="CHEBI:64076"/>
    </ligand>
</feature>
<evidence type="ECO:0000256" key="10">
    <source>
        <dbReference type="ARBA" id="ARBA00023027"/>
    </source>
</evidence>
<feature type="binding site" evidence="18">
    <location>
        <position position="59"/>
    </location>
    <ligand>
        <name>K(+)</name>
        <dbReference type="ChEBI" id="CHEBI:29103"/>
    </ligand>
</feature>
<feature type="binding site" evidence="17">
    <location>
        <position position="261"/>
    </location>
    <ligand>
        <name>(6S)-NADPHX</name>
        <dbReference type="ChEBI" id="CHEBI:64076"/>
    </ligand>
</feature>
<feature type="binding site" evidence="17">
    <location>
        <begin position="420"/>
        <end position="424"/>
    </location>
    <ligand>
        <name>AMP</name>
        <dbReference type="ChEBI" id="CHEBI:456215"/>
    </ligand>
</feature>
<comment type="function">
    <text evidence="14 19">Bifunctional enzyme that catalyzes the epimerization of the S- and R-forms of NAD(P)HX and the dehydration of the S-form of NAD(P)HX at the expense of ADP, which is converted to AMP. This allows the repair of both epimers of NAD(P)HX, a damaged form of NAD(P)H that is a result of enzymatic or heat-dependent hydration.</text>
</comment>
<comment type="catalytic activity">
    <reaction evidence="16 17 19">
        <text>(6S)-NADPHX + ADP = AMP + phosphate + NADPH + H(+)</text>
        <dbReference type="Rhea" id="RHEA:32235"/>
        <dbReference type="ChEBI" id="CHEBI:15378"/>
        <dbReference type="ChEBI" id="CHEBI:43474"/>
        <dbReference type="ChEBI" id="CHEBI:57783"/>
        <dbReference type="ChEBI" id="CHEBI:64076"/>
        <dbReference type="ChEBI" id="CHEBI:456215"/>
        <dbReference type="ChEBI" id="CHEBI:456216"/>
        <dbReference type="EC" id="4.2.1.136"/>
    </reaction>
</comment>
<feature type="domain" description="YjeF N-terminal" evidence="21">
    <location>
        <begin position="9"/>
        <end position="217"/>
    </location>
</feature>
<keyword evidence="12 17" id="KW-0456">Lyase</keyword>
<comment type="cofactor">
    <cofactor evidence="17">
        <name>Mg(2+)</name>
        <dbReference type="ChEBI" id="CHEBI:18420"/>
    </cofactor>
</comment>
<evidence type="ECO:0000256" key="12">
    <source>
        <dbReference type="ARBA" id="ARBA00023239"/>
    </source>
</evidence>
<dbReference type="EC" id="4.2.1.136" evidence="19"/>
<comment type="function">
    <text evidence="17">Catalyzes the dehydration of the S-form of NAD(P)HX at the expense of ADP, which is converted to AMP. Together with NAD(P)HX epimerase, which catalyzes the epimerization of the S- and R-forms, the enzyme allows the repair of both epimers of NAD(P)HX, a damaged form of NAD(P)H that is a result of enzymatic or heat-dependent hydration.</text>
</comment>
<dbReference type="Proteomes" id="UP000317778">
    <property type="component" value="Unassembled WGS sequence"/>
</dbReference>
<evidence type="ECO:0000256" key="13">
    <source>
        <dbReference type="ARBA" id="ARBA00023268"/>
    </source>
</evidence>
<evidence type="ECO:0000256" key="8">
    <source>
        <dbReference type="ARBA" id="ARBA00022857"/>
    </source>
</evidence>
<evidence type="ECO:0000256" key="7">
    <source>
        <dbReference type="ARBA" id="ARBA00022840"/>
    </source>
</evidence>
<dbReference type="Gene3D" id="3.40.50.10260">
    <property type="entry name" value="YjeF N-terminal domain"/>
    <property type="match status" value="1"/>
</dbReference>
<evidence type="ECO:0000313" key="23">
    <source>
        <dbReference type="Proteomes" id="UP000317778"/>
    </source>
</evidence>
<dbReference type="GO" id="GO:0005524">
    <property type="term" value="F:ATP binding"/>
    <property type="evidence" value="ECO:0007669"/>
    <property type="project" value="UniProtKB-UniRule"/>
</dbReference>
<comment type="similarity">
    <text evidence="3 19">In the N-terminal section; belongs to the NnrE/AIBP family.</text>
</comment>
<dbReference type="EMBL" id="NJBO01000006">
    <property type="protein sequence ID" value="TKJ43100.1"/>
    <property type="molecule type" value="Genomic_DNA"/>
</dbReference>
<comment type="catalytic activity">
    <reaction evidence="15 17 19">
        <text>(6S)-NADHX + ADP = AMP + phosphate + NADH + H(+)</text>
        <dbReference type="Rhea" id="RHEA:32223"/>
        <dbReference type="ChEBI" id="CHEBI:15378"/>
        <dbReference type="ChEBI" id="CHEBI:43474"/>
        <dbReference type="ChEBI" id="CHEBI:57945"/>
        <dbReference type="ChEBI" id="CHEBI:64074"/>
        <dbReference type="ChEBI" id="CHEBI:456215"/>
        <dbReference type="ChEBI" id="CHEBI:456216"/>
        <dbReference type="EC" id="4.2.1.136"/>
    </reaction>
</comment>
<dbReference type="GO" id="GO:0046872">
    <property type="term" value="F:metal ion binding"/>
    <property type="evidence" value="ECO:0007669"/>
    <property type="project" value="UniProtKB-UniRule"/>
</dbReference>
<sequence length="520" mass="54839">MRVVRREEMRAIDKRATEEFKIPSMILMENAGRGVAETIEEYFEPEGLSVLCVCGKGNNGGDGFVVARDLANSGAEVEILLLGKIDELKGDALVNAQIAKSMGLAIEEVTDEEAFEGMQGFDVMVDAILGTGFKGKPLGLAGRAIQLINESKAFVVSVDLPSGIEADGMLAEPEVAVQADLTVTMAYLKPCHLLYPTSLYCGDVWVADIGIPNTIIDSEGELRLMTSEDAAALLPERSPSGNKATFGKVLIVAGSRGMSGAARLAAMAAARTGAGLVYLGFPETMADVFDSSLLETVKRPLADTGDGHLAEGAADEILKMADDVKLLAIGPGLGTHQETVELVKRLFAEWKKPLIIDADGINAIATEPELLEGKKPPLILTPHPGELARLIGREAKKIDRKRLDVAEEYAKKYSTVLVLKGAPTIIGCPAETWINPTGNSGLASGGTGDVLTGIIAGLVAQGLALAPAARLGVWLHGAAADEAVQDIGEYSLVAGDLLDYLPDAIGSLFADEDEEIYESD</sequence>
<dbReference type="InterPro" id="IPR036652">
    <property type="entry name" value="YjeF_N_dom_sf"/>
</dbReference>
<comment type="similarity">
    <text evidence="17">Belongs to the NnrD/CARKD family.</text>
</comment>
<dbReference type="HAMAP" id="MF_01966">
    <property type="entry name" value="NADHX_epimerase"/>
    <property type="match status" value="1"/>
</dbReference>
<feature type="binding site" evidence="18">
    <location>
        <position position="162"/>
    </location>
    <ligand>
        <name>K(+)</name>
        <dbReference type="ChEBI" id="CHEBI:29103"/>
    </ligand>
</feature>
<dbReference type="InterPro" id="IPR029056">
    <property type="entry name" value="Ribokinase-like"/>
</dbReference>
<reference evidence="22 23" key="1">
    <citation type="submission" date="2017-06" db="EMBL/GenBank/DDBJ databases">
        <title>Novel microbial phyla capable of carbon fixation and sulfur reduction in deep-sea sediments.</title>
        <authorList>
            <person name="Huang J."/>
            <person name="Baker B."/>
            <person name="Wang Y."/>
        </authorList>
    </citation>
    <scope>NUCLEOTIDE SEQUENCE [LARGE SCALE GENOMIC DNA]</scope>
    <source>
        <strain evidence="22">B3_TA06</strain>
    </source>
</reference>
<dbReference type="InterPro" id="IPR000631">
    <property type="entry name" value="CARKD"/>
</dbReference>
<comment type="similarity">
    <text evidence="4 19">In the C-terminal section; belongs to the NnrD/CARKD family.</text>
</comment>
<dbReference type="SUPFAM" id="SSF64153">
    <property type="entry name" value="YjeF N-terminal domain-like"/>
    <property type="match status" value="1"/>
</dbReference>
<dbReference type="PROSITE" id="PS01050">
    <property type="entry name" value="YJEF_C_2"/>
    <property type="match status" value="1"/>
</dbReference>
<dbReference type="PROSITE" id="PS51385">
    <property type="entry name" value="YJEF_N"/>
    <property type="match status" value="1"/>
</dbReference>
<evidence type="ECO:0000256" key="6">
    <source>
        <dbReference type="ARBA" id="ARBA00022741"/>
    </source>
</evidence>
<comment type="similarity">
    <text evidence="18">Belongs to the NnrE/AIBP family.</text>
</comment>
<comment type="cofactor">
    <cofactor evidence="18 19">
        <name>K(+)</name>
        <dbReference type="ChEBI" id="CHEBI:29103"/>
    </cofactor>
    <text evidence="18 19">Binds 1 potassium ion per subunit.</text>
</comment>
<dbReference type="GO" id="GO:0052855">
    <property type="term" value="F:ADP-dependent NAD(P)H-hydrate dehydratase activity"/>
    <property type="evidence" value="ECO:0007669"/>
    <property type="project" value="UniProtKB-UniRule"/>
</dbReference>
<dbReference type="InterPro" id="IPR017953">
    <property type="entry name" value="Carbohydrate_kinase_pred_CS"/>
</dbReference>